<evidence type="ECO:0000313" key="4">
    <source>
        <dbReference type="Proteomes" id="UP000612349"/>
    </source>
</evidence>
<reference evidence="3" key="1">
    <citation type="journal article" date="2014" name="Int. J. Syst. Evol. Microbiol.">
        <title>Complete genome sequence of Corynebacterium casei LMG S-19264T (=DSM 44701T), isolated from a smear-ripened cheese.</title>
        <authorList>
            <consortium name="US DOE Joint Genome Institute (JGI-PGF)"/>
            <person name="Walter F."/>
            <person name="Albersmeier A."/>
            <person name="Kalinowski J."/>
            <person name="Ruckert C."/>
        </authorList>
    </citation>
    <scope>NUCLEOTIDE SEQUENCE</scope>
    <source>
        <strain evidence="3">CGMCC 1.15360</strain>
    </source>
</reference>
<accession>A0A916YSM4</accession>
<dbReference type="Pfam" id="PF04230">
    <property type="entry name" value="PS_pyruv_trans"/>
    <property type="match status" value="1"/>
</dbReference>
<dbReference type="AlphaFoldDB" id="A0A916YSM4"/>
<gene>
    <name evidence="3" type="ORF">GCM10010990_06400</name>
</gene>
<evidence type="ECO:0000259" key="2">
    <source>
        <dbReference type="Pfam" id="PF04230"/>
    </source>
</evidence>
<dbReference type="EMBL" id="BMIP01000001">
    <property type="protein sequence ID" value="GGD59734.1"/>
    <property type="molecule type" value="Genomic_DNA"/>
</dbReference>
<sequence length="633" mass="68062">MDMSPDIPMNPENANPRPSPVAFSAKPLGGQGQNGQAHSPQTVKRAQLSAVWRFEALSELLGERAFKPGKAIEFDPVLATPLPLLSGLGWDVGFSGGMADVNAAIAETYRTGGAQGDAAAKPDLLLSQDLPPVVPSEEELARLSDMLASDGMLVLTVRPGTSGMAMSQMARYVKVTSRRLKAAGFAAVKQHLFAKECWIAAYKVAPGSMRGRSIGRGELALWSGAGALRSMPERLLSGAWQTRSTRHGTPLAGHRLANARKAARLRRKAVIAKHSLVHFGVHAPDNAGDLVLFETVRQCIDGSPSSDWVLRDVRAPVTSDTIEEINRSRGMVIGGGGLFLVDLDSSSKSGWQWPCPIESLREIEVPIIVFAVGYNRFRGQGEFPQAFVDSLKLLVEKAAFVGIRNHGSIAALRSYLPEKLGAKLHFQPCPTTVLTELGAAPARRETGDGRKRLVINAAFDRFGNRLQGQYENALGGIASLAAHAKANGWEIIASCHSYDDEAIVPFLKRAGVEASVRHFASSPTSEILDFYAGVDLVAGMRGHAQMIPFGLGTPILSLIAHDKLGWFLDDIGHREWGVELTDHDTGERLRSAFDAIAGDLTATRAAIAAARQVLWDQTCLNRTIVQSALSLEG</sequence>
<protein>
    <recommendedName>
        <fullName evidence="2">Polysaccharide pyruvyl transferase domain-containing protein</fullName>
    </recommendedName>
</protein>
<proteinExistence type="predicted"/>
<reference evidence="3" key="2">
    <citation type="submission" date="2020-09" db="EMBL/GenBank/DDBJ databases">
        <authorList>
            <person name="Sun Q."/>
            <person name="Zhou Y."/>
        </authorList>
    </citation>
    <scope>NUCLEOTIDE SEQUENCE</scope>
    <source>
        <strain evidence="3">CGMCC 1.15360</strain>
    </source>
</reference>
<organism evidence="3 4">
    <name type="scientific">Croceicoccus mobilis</name>
    <dbReference type="NCBI Taxonomy" id="1703339"/>
    <lineage>
        <taxon>Bacteria</taxon>
        <taxon>Pseudomonadati</taxon>
        <taxon>Pseudomonadota</taxon>
        <taxon>Alphaproteobacteria</taxon>
        <taxon>Sphingomonadales</taxon>
        <taxon>Erythrobacteraceae</taxon>
        <taxon>Croceicoccus</taxon>
    </lineage>
</organism>
<feature type="region of interest" description="Disordered" evidence="1">
    <location>
        <begin position="1"/>
        <end position="40"/>
    </location>
</feature>
<dbReference type="Proteomes" id="UP000612349">
    <property type="component" value="Unassembled WGS sequence"/>
</dbReference>
<dbReference type="RefSeq" id="WP_172808147.1">
    <property type="nucleotide sequence ID" value="NZ_LYWZ01000022.1"/>
</dbReference>
<evidence type="ECO:0000256" key="1">
    <source>
        <dbReference type="SAM" id="MobiDB-lite"/>
    </source>
</evidence>
<keyword evidence="4" id="KW-1185">Reference proteome</keyword>
<dbReference type="InterPro" id="IPR007345">
    <property type="entry name" value="Polysacch_pyruvyl_Trfase"/>
</dbReference>
<feature type="domain" description="Polysaccharide pyruvyl transferase" evidence="2">
    <location>
        <begin position="331"/>
        <end position="557"/>
    </location>
</feature>
<name>A0A916YSM4_9SPHN</name>
<comment type="caution">
    <text evidence="3">The sequence shown here is derived from an EMBL/GenBank/DDBJ whole genome shotgun (WGS) entry which is preliminary data.</text>
</comment>
<evidence type="ECO:0000313" key="3">
    <source>
        <dbReference type="EMBL" id="GGD59734.1"/>
    </source>
</evidence>